<dbReference type="KEGG" id="mlu:Mlut_01230"/>
<dbReference type="Proteomes" id="UP000248985">
    <property type="component" value="Chromosome 1"/>
</dbReference>
<dbReference type="EMBL" id="CP001628">
    <property type="protein sequence ID" value="ACS29688.1"/>
    <property type="molecule type" value="Genomic_DNA"/>
</dbReference>
<proteinExistence type="predicted"/>
<dbReference type="GeneID" id="93344304"/>
<evidence type="ECO:0008006" key="6">
    <source>
        <dbReference type="Google" id="ProtNLM"/>
    </source>
</evidence>
<dbReference type="HOGENOM" id="CLU_052626_5_1_11"/>
<name>C5C886_MICLC</name>
<dbReference type="AlphaFoldDB" id="C5C886"/>
<protein>
    <recommendedName>
        <fullName evidence="6">DUF559 domain-containing protein</fullName>
    </recommendedName>
</protein>
<dbReference type="STRING" id="465515.Mlut_01230"/>
<feature type="compositionally biased region" description="Low complexity" evidence="1">
    <location>
        <begin position="51"/>
        <end position="60"/>
    </location>
</feature>
<reference evidence="4" key="2">
    <citation type="journal article" date="2010" name="J. Bacteriol.">
        <title>Genome sequence of the Fleming strain of Micrococcus luteus, a simple free-living actinobacterium.</title>
        <authorList>
            <person name="Young M."/>
            <person name="Artsatbanov V."/>
            <person name="Beller H.R."/>
            <person name="Chandra G."/>
            <person name="Chater K.F."/>
            <person name="Dover L.G."/>
            <person name="Goh E.B."/>
            <person name="Kahan T."/>
            <person name="Kaprelyants A.S."/>
            <person name="Kyrpides N."/>
            <person name="Lapidus A."/>
            <person name="Lowry S.R."/>
            <person name="Lykidis A."/>
            <person name="Mahillon J."/>
            <person name="Markowitz V."/>
            <person name="Mavromatis K."/>
            <person name="Mukamolova G.V."/>
            <person name="Oren A."/>
            <person name="Rokem J.S."/>
            <person name="Smith M.C."/>
            <person name="Young D.I."/>
            <person name="Greenblatt C.L."/>
        </authorList>
    </citation>
    <scope>NUCLEOTIDE SEQUENCE [LARGE SCALE GENOMIC DNA]</scope>
    <source>
        <strain evidence="4">ATCC 4698 / DSM 20030 / JCM 1464 / NBRC 3333 / NCIMB 9278 / NCTC 2665 / VKM Ac-2230</strain>
    </source>
</reference>
<accession>C5C886</accession>
<evidence type="ECO:0000313" key="5">
    <source>
        <dbReference type="Proteomes" id="UP000248985"/>
    </source>
</evidence>
<keyword evidence="4" id="KW-1185">Reference proteome</keyword>
<gene>
    <name evidence="2" type="ordered locus">Mlut_01230</name>
    <name evidence="3" type="ORF">NCTC2665_01139</name>
</gene>
<organism evidence="2 4">
    <name type="scientific">Micrococcus luteus (strain ATCC 4698 / DSM 20030 / JCM 1464 / CCM 169 / CCUG 5858 / IAM 1056 / NBRC 3333 / NCIMB 9278 / NCTC 2665 / VKM Ac-2230)</name>
    <name type="common">Micrococcus lysodeikticus</name>
    <dbReference type="NCBI Taxonomy" id="465515"/>
    <lineage>
        <taxon>Bacteria</taxon>
        <taxon>Bacillati</taxon>
        <taxon>Actinomycetota</taxon>
        <taxon>Actinomycetes</taxon>
        <taxon>Micrococcales</taxon>
        <taxon>Micrococcaceae</taxon>
        <taxon>Micrococcus</taxon>
    </lineage>
</organism>
<feature type="region of interest" description="Disordered" evidence="1">
    <location>
        <begin position="336"/>
        <end position="355"/>
    </location>
</feature>
<reference evidence="3 5" key="3">
    <citation type="submission" date="2018-06" db="EMBL/GenBank/DDBJ databases">
        <authorList>
            <consortium name="Pathogen Informatics"/>
            <person name="Doyle S."/>
        </authorList>
    </citation>
    <scope>NUCLEOTIDE SEQUENCE [LARGE SCALE GENOMIC DNA]</scope>
    <source>
        <strain evidence="3 5">NCTC2665</strain>
    </source>
</reference>
<dbReference type="Proteomes" id="UP000000738">
    <property type="component" value="Chromosome"/>
</dbReference>
<evidence type="ECO:0000313" key="2">
    <source>
        <dbReference type="EMBL" id="ACS29688.1"/>
    </source>
</evidence>
<sequence>MRRPAPLPVALLDGPFTAAQARAAGLDRNRLRRSDVERPASRGLYRRREAAPAAVERPVAGSSPYRWSTPLSATQCELLLRLARHRATTVVSHQTAARAREIWLPERLDAGDGVHVSRPRDRGRLALPGVTSHRTALPPADVERVRLGALAWYVTAPPRLWVDLAALLDDDELVILGDHLVRRAQLSGGPGAAERTRAALAQAAEASPSAHNRRRRLRTAATLVRVGAHSPKETRLRLALTAAGLPEPDLQLEVWDPEFSLHHPATADLGYRQARVALHYDGGHHGADRQIDRDVQRNAAFERRAYRNITVSSSDARRGFTRVIVEVRRHLESAGDLSRRESEWGGDPASERHHT</sequence>
<evidence type="ECO:0000256" key="1">
    <source>
        <dbReference type="SAM" id="MobiDB-lite"/>
    </source>
</evidence>
<dbReference type="PATRIC" id="fig|465515.4.peg.101"/>
<evidence type="ECO:0000313" key="3">
    <source>
        <dbReference type="EMBL" id="SQG48361.1"/>
    </source>
</evidence>
<dbReference type="EMBL" id="LS483396">
    <property type="protein sequence ID" value="SQG48361.1"/>
    <property type="molecule type" value="Genomic_DNA"/>
</dbReference>
<feature type="region of interest" description="Disordered" evidence="1">
    <location>
        <begin position="42"/>
        <end position="64"/>
    </location>
</feature>
<dbReference type="eggNOG" id="COG5340">
    <property type="taxonomic scope" value="Bacteria"/>
</dbReference>
<dbReference type="EnsemblBacteria" id="ACS29688">
    <property type="protein sequence ID" value="ACS29688"/>
    <property type="gene ID" value="Mlut_01230"/>
</dbReference>
<evidence type="ECO:0000313" key="4">
    <source>
        <dbReference type="Proteomes" id="UP000000738"/>
    </source>
</evidence>
<dbReference type="RefSeq" id="WP_010079673.1">
    <property type="nucleotide sequence ID" value="NC_012803.1"/>
</dbReference>
<reference evidence="2" key="1">
    <citation type="submission" date="2009-05" db="EMBL/GenBank/DDBJ databases">
        <title>Complete sequence of Micrococcus luteus NCTC 2665.</title>
        <authorList>
            <consortium name="US DOE Joint Genome Institute"/>
            <person name="Lucas S."/>
            <person name="Copeland A."/>
            <person name="Lapidus A."/>
            <person name="Glavina del Rio T."/>
            <person name="Dalin E."/>
            <person name="Tice H."/>
            <person name="Bruce D."/>
            <person name="Goodwin L."/>
            <person name="Pitluck S."/>
            <person name="Lowry S."/>
            <person name="Larimer F."/>
            <person name="Land M."/>
            <person name="Hauser L."/>
            <person name="Kyrpides N."/>
            <person name="Lykidis A."/>
            <person name="Young M."/>
            <person name="Greenblatt C."/>
        </authorList>
    </citation>
    <scope>NUCLEOTIDE SEQUENCE</scope>
    <source>
        <strain evidence="2">NCTC 2665</strain>
    </source>
</reference>